<reference evidence="6" key="1">
    <citation type="submission" date="2020-09" db="EMBL/GenBank/DDBJ databases">
        <title>Genome-Enabled Discovery of Anthraquinone Biosynthesis in Senna tora.</title>
        <authorList>
            <person name="Kang S.-H."/>
            <person name="Pandey R.P."/>
            <person name="Lee C.-M."/>
            <person name="Sim J.-S."/>
            <person name="Jeong J.-T."/>
            <person name="Choi B.-S."/>
            <person name="Jung M."/>
            <person name="Ginzburg D."/>
            <person name="Zhao K."/>
            <person name="Won S.Y."/>
            <person name="Oh T.-J."/>
            <person name="Yu Y."/>
            <person name="Kim N.-H."/>
            <person name="Lee O.R."/>
            <person name="Lee T.-H."/>
            <person name="Bashyal P."/>
            <person name="Kim T.-S."/>
            <person name="Lee W.-H."/>
            <person name="Kawkins C."/>
            <person name="Kim C.-K."/>
            <person name="Kim J.S."/>
            <person name="Ahn B.O."/>
            <person name="Rhee S.Y."/>
            <person name="Sohng J.K."/>
        </authorList>
    </citation>
    <scope>NUCLEOTIDE SEQUENCE</scope>
    <source>
        <tissue evidence="6">Leaf</tissue>
    </source>
</reference>
<accession>A0A834WRN7</accession>
<evidence type="ECO:0000313" key="7">
    <source>
        <dbReference type="Proteomes" id="UP000634136"/>
    </source>
</evidence>
<dbReference type="PANTHER" id="PTHR11006">
    <property type="entry name" value="PROTEIN ARGININE N-METHYLTRANSFERASE"/>
    <property type="match status" value="1"/>
</dbReference>
<dbReference type="GO" id="GO:0016274">
    <property type="term" value="F:protein-arginine N-methyltransferase activity"/>
    <property type="evidence" value="ECO:0007669"/>
    <property type="project" value="InterPro"/>
</dbReference>
<evidence type="ECO:0000313" key="6">
    <source>
        <dbReference type="EMBL" id="KAF7827479.1"/>
    </source>
</evidence>
<dbReference type="PROSITE" id="PS51678">
    <property type="entry name" value="SAM_MT_PRMT"/>
    <property type="match status" value="1"/>
</dbReference>
<dbReference type="CDD" id="cd02440">
    <property type="entry name" value="AdoMet_MTases"/>
    <property type="match status" value="1"/>
</dbReference>
<evidence type="ECO:0008006" key="8">
    <source>
        <dbReference type="Google" id="ProtNLM"/>
    </source>
</evidence>
<feature type="compositionally biased region" description="Low complexity" evidence="5">
    <location>
        <begin position="33"/>
        <end position="45"/>
    </location>
</feature>
<keyword evidence="7" id="KW-1185">Reference proteome</keyword>
<name>A0A834WRN7_9FABA</name>
<protein>
    <recommendedName>
        <fullName evidence="8">Protein arginine methyltransferase 6</fullName>
    </recommendedName>
</protein>
<dbReference type="InterPro" id="IPR025799">
    <property type="entry name" value="Arg_MeTrfase"/>
</dbReference>
<evidence type="ECO:0000256" key="4">
    <source>
        <dbReference type="PROSITE-ProRule" id="PRU01015"/>
    </source>
</evidence>
<keyword evidence="2 4" id="KW-0808">Transferase</keyword>
<dbReference type="Proteomes" id="UP000634136">
    <property type="component" value="Unassembled WGS sequence"/>
</dbReference>
<dbReference type="AlphaFoldDB" id="A0A834WRN7"/>
<evidence type="ECO:0000256" key="2">
    <source>
        <dbReference type="ARBA" id="ARBA00022679"/>
    </source>
</evidence>
<dbReference type="GO" id="GO:0032259">
    <property type="term" value="P:methylation"/>
    <property type="evidence" value="ECO:0007669"/>
    <property type="project" value="UniProtKB-KW"/>
</dbReference>
<dbReference type="PANTHER" id="PTHR11006:SF73">
    <property type="entry name" value="PROTEIN ARGININE N-METHYLTRANSFERASE 6"/>
    <property type="match status" value="1"/>
</dbReference>
<feature type="region of interest" description="Disordered" evidence="5">
    <location>
        <begin position="1"/>
        <end position="45"/>
    </location>
</feature>
<dbReference type="InterPro" id="IPR029063">
    <property type="entry name" value="SAM-dependent_MTases_sf"/>
</dbReference>
<dbReference type="FunFam" id="3.40.50.150:FF:000016">
    <property type="entry name" value="Protein arginine N-methyltransferase 6"/>
    <property type="match status" value="1"/>
</dbReference>
<proteinExistence type="predicted"/>
<keyword evidence="1 4" id="KW-0489">Methyltransferase</keyword>
<sequence length="296" mass="32946">MRVGMGHRERTRRVARRSRESRDGAGSLRVCEQQQQQPPQQQTPPCTDFDLAYFHSYAHVGIHEEMIKDRVRTETYRAAIMQHQSLIAGKVVVDVGCGTGILSIFCAQAGAKRVYAVDASDIAQQAKEIVKANKLSDVVIVMHGRVEDVEIDEEVDVIISEWMGYMLLYESMLGSVITARDRWLKPGGLILPSNATLEIADVARAQCSTRVLRLHPLLVVAPPPGLTPSDVVDRFCVASSRRSVSGHGGSPELTPLLWFLVFRCEGGSTEYLWLCSRFLGGFNSSVWLEEGYRGIW</sequence>
<dbReference type="Pfam" id="PF06325">
    <property type="entry name" value="PrmA"/>
    <property type="match status" value="1"/>
</dbReference>
<keyword evidence="3 4" id="KW-0949">S-adenosyl-L-methionine</keyword>
<dbReference type="OrthoDB" id="7848332at2759"/>
<evidence type="ECO:0000256" key="5">
    <source>
        <dbReference type="SAM" id="MobiDB-lite"/>
    </source>
</evidence>
<organism evidence="6 7">
    <name type="scientific">Senna tora</name>
    <dbReference type="NCBI Taxonomy" id="362788"/>
    <lineage>
        <taxon>Eukaryota</taxon>
        <taxon>Viridiplantae</taxon>
        <taxon>Streptophyta</taxon>
        <taxon>Embryophyta</taxon>
        <taxon>Tracheophyta</taxon>
        <taxon>Spermatophyta</taxon>
        <taxon>Magnoliopsida</taxon>
        <taxon>eudicotyledons</taxon>
        <taxon>Gunneridae</taxon>
        <taxon>Pentapetalae</taxon>
        <taxon>rosids</taxon>
        <taxon>fabids</taxon>
        <taxon>Fabales</taxon>
        <taxon>Fabaceae</taxon>
        <taxon>Caesalpinioideae</taxon>
        <taxon>Cassia clade</taxon>
        <taxon>Senna</taxon>
    </lineage>
</organism>
<gene>
    <name evidence="6" type="ORF">G2W53_018643</name>
</gene>
<dbReference type="SUPFAM" id="SSF53335">
    <property type="entry name" value="S-adenosyl-L-methionine-dependent methyltransferases"/>
    <property type="match status" value="1"/>
</dbReference>
<dbReference type="Gene3D" id="3.40.50.150">
    <property type="entry name" value="Vaccinia Virus protein VP39"/>
    <property type="match status" value="1"/>
</dbReference>
<comment type="caution">
    <text evidence="6">The sequence shown here is derived from an EMBL/GenBank/DDBJ whole genome shotgun (WGS) entry which is preliminary data.</text>
</comment>
<dbReference type="EMBL" id="JAAIUW010000006">
    <property type="protein sequence ID" value="KAF7827479.1"/>
    <property type="molecule type" value="Genomic_DNA"/>
</dbReference>
<evidence type="ECO:0000256" key="3">
    <source>
        <dbReference type="ARBA" id="ARBA00022691"/>
    </source>
</evidence>
<evidence type="ECO:0000256" key="1">
    <source>
        <dbReference type="ARBA" id="ARBA00022603"/>
    </source>
</evidence>
<dbReference type="GO" id="GO:0042054">
    <property type="term" value="F:histone methyltransferase activity"/>
    <property type="evidence" value="ECO:0007669"/>
    <property type="project" value="TreeGrafter"/>
</dbReference>